<accession>A0A0D8XYL9</accession>
<gene>
    <name evidence="1" type="ORF">DICVIV_06443</name>
</gene>
<sequence>MTLGCTATLIDTYTLHIKDLSSSESVFQSKTAVTANYRTLNVNDESNPNSSKFGTLHPGLFIHCSVACPIDSLLYPHHRPPPPPPHCTHSSLKPTTAVVFFCAHKHPWLDDVTEFFSTAIQYEAIKRGYQAKKKDNND</sequence>
<evidence type="ECO:0000313" key="1">
    <source>
        <dbReference type="EMBL" id="KJH47456.1"/>
    </source>
</evidence>
<protein>
    <submittedName>
        <fullName evidence="1">Uncharacterized protein</fullName>
    </submittedName>
</protein>
<name>A0A0D8XYL9_DICVI</name>
<proteinExistence type="predicted"/>
<dbReference type="Proteomes" id="UP000053766">
    <property type="component" value="Unassembled WGS sequence"/>
</dbReference>
<reference evidence="1 2" key="1">
    <citation type="submission" date="2013-11" db="EMBL/GenBank/DDBJ databases">
        <title>Draft genome of the bovine lungworm Dictyocaulus viviparus.</title>
        <authorList>
            <person name="Mitreva M."/>
        </authorList>
    </citation>
    <scope>NUCLEOTIDE SEQUENCE [LARGE SCALE GENOMIC DNA]</scope>
    <source>
        <strain evidence="1 2">HannoverDv2000</strain>
    </source>
</reference>
<keyword evidence="2" id="KW-1185">Reference proteome</keyword>
<dbReference type="EMBL" id="KN716306">
    <property type="protein sequence ID" value="KJH47456.1"/>
    <property type="molecule type" value="Genomic_DNA"/>
</dbReference>
<dbReference type="AlphaFoldDB" id="A0A0D8XYL9"/>
<reference evidence="2" key="2">
    <citation type="journal article" date="2016" name="Sci. Rep.">
        <title>Dictyocaulus viviparus genome, variome and transcriptome elucidate lungworm biology and support future intervention.</title>
        <authorList>
            <person name="McNulty S.N."/>
            <person name="Strube C."/>
            <person name="Rosa B.A."/>
            <person name="Martin J.C."/>
            <person name="Tyagi R."/>
            <person name="Choi Y.J."/>
            <person name="Wang Q."/>
            <person name="Hallsworth Pepin K."/>
            <person name="Zhang X."/>
            <person name="Ozersky P."/>
            <person name="Wilson R.K."/>
            <person name="Sternberg P.W."/>
            <person name="Gasser R.B."/>
            <person name="Mitreva M."/>
        </authorList>
    </citation>
    <scope>NUCLEOTIDE SEQUENCE [LARGE SCALE GENOMIC DNA]</scope>
    <source>
        <strain evidence="2">HannoverDv2000</strain>
    </source>
</reference>
<organism evidence="1 2">
    <name type="scientific">Dictyocaulus viviparus</name>
    <name type="common">Bovine lungworm</name>
    <dbReference type="NCBI Taxonomy" id="29172"/>
    <lineage>
        <taxon>Eukaryota</taxon>
        <taxon>Metazoa</taxon>
        <taxon>Ecdysozoa</taxon>
        <taxon>Nematoda</taxon>
        <taxon>Chromadorea</taxon>
        <taxon>Rhabditida</taxon>
        <taxon>Rhabditina</taxon>
        <taxon>Rhabditomorpha</taxon>
        <taxon>Strongyloidea</taxon>
        <taxon>Metastrongylidae</taxon>
        <taxon>Dictyocaulus</taxon>
    </lineage>
</organism>
<evidence type="ECO:0000313" key="2">
    <source>
        <dbReference type="Proteomes" id="UP000053766"/>
    </source>
</evidence>